<feature type="compositionally biased region" description="Basic and acidic residues" evidence="2">
    <location>
        <begin position="10"/>
        <end position="22"/>
    </location>
</feature>
<feature type="compositionally biased region" description="Basic and acidic residues" evidence="2">
    <location>
        <begin position="357"/>
        <end position="367"/>
    </location>
</feature>
<dbReference type="SUPFAM" id="SSF63491">
    <property type="entry name" value="BAG domain"/>
    <property type="match status" value="1"/>
</dbReference>
<dbReference type="GO" id="GO:0050821">
    <property type="term" value="P:protein stabilization"/>
    <property type="evidence" value="ECO:0007669"/>
    <property type="project" value="TreeGrafter"/>
</dbReference>
<dbReference type="OrthoDB" id="333905at2759"/>
<feature type="compositionally biased region" description="Low complexity" evidence="2">
    <location>
        <begin position="23"/>
        <end position="55"/>
    </location>
</feature>
<evidence type="ECO:0000313" key="5">
    <source>
        <dbReference type="Proteomes" id="UP001107558"/>
    </source>
</evidence>
<name>A0A9J6BR03_POLVA</name>
<dbReference type="GO" id="GO:0051087">
    <property type="term" value="F:protein-folding chaperone binding"/>
    <property type="evidence" value="ECO:0007669"/>
    <property type="project" value="InterPro"/>
</dbReference>
<dbReference type="EMBL" id="JADBJN010000003">
    <property type="protein sequence ID" value="KAG5671806.1"/>
    <property type="molecule type" value="Genomic_DNA"/>
</dbReference>
<evidence type="ECO:0000313" key="4">
    <source>
        <dbReference type="EMBL" id="KAG5671806.1"/>
    </source>
</evidence>
<dbReference type="PANTHER" id="PTHR12329:SF5">
    <property type="entry name" value="STARVIN, ISOFORM E"/>
    <property type="match status" value="1"/>
</dbReference>
<dbReference type="Pfam" id="PF02179">
    <property type="entry name" value="BAG"/>
    <property type="match status" value="1"/>
</dbReference>
<dbReference type="Proteomes" id="UP001107558">
    <property type="component" value="Chromosome 3"/>
</dbReference>
<gene>
    <name evidence="4" type="ORF">PVAND_001981</name>
</gene>
<organism evidence="4 5">
    <name type="scientific">Polypedilum vanderplanki</name>
    <name type="common">Sleeping chironomid midge</name>
    <dbReference type="NCBI Taxonomy" id="319348"/>
    <lineage>
        <taxon>Eukaryota</taxon>
        <taxon>Metazoa</taxon>
        <taxon>Ecdysozoa</taxon>
        <taxon>Arthropoda</taxon>
        <taxon>Hexapoda</taxon>
        <taxon>Insecta</taxon>
        <taxon>Pterygota</taxon>
        <taxon>Neoptera</taxon>
        <taxon>Endopterygota</taxon>
        <taxon>Diptera</taxon>
        <taxon>Nematocera</taxon>
        <taxon>Chironomoidea</taxon>
        <taxon>Chironomidae</taxon>
        <taxon>Chironominae</taxon>
        <taxon>Polypedilum</taxon>
        <taxon>Polypedilum</taxon>
    </lineage>
</organism>
<keyword evidence="5" id="KW-1185">Reference proteome</keyword>
<sequence>MERIIPIYVEGRDEPIVNKDHSSSQNSNSAQATASQNSSNNSSSSNAFASAESSSGPFQQHSQNPYYAHQNQNFHRPTMGFDDFNDIPMPHGSIFERAKDFPVRSDFNDFFNDSRFQRRSESPINQHHFQQQQQQQPRKSPSTGNSGVKTSNSGDRQVPIQVQHENVKRSSTPQRQQTPTPASQEPVAQQTAAPPPQQNQEQCATAAKQKAIEDSITKIQKIQQSVLELMSRVEKYNGTDRKEYLYLDEMLTQNLLKLDNIDAEGKENIKNARREAIKCINSLISLLEAKKDEAAAASANNNNDNNNSTNEVANQNNEEANTNVEQQMPPTETVNGTSKNSSYDNVNQIQQTSVPEKSAESSLEEKVANALNKQEG</sequence>
<dbReference type="InterPro" id="IPR003103">
    <property type="entry name" value="BAG_domain"/>
</dbReference>
<protein>
    <recommendedName>
        <fullName evidence="3">BAG domain-containing protein</fullName>
    </recommendedName>
</protein>
<dbReference type="AlphaFoldDB" id="A0A9J6BR03"/>
<reference evidence="4" key="1">
    <citation type="submission" date="2021-03" db="EMBL/GenBank/DDBJ databases">
        <title>Chromosome level genome of the anhydrobiotic midge Polypedilum vanderplanki.</title>
        <authorList>
            <person name="Yoshida Y."/>
            <person name="Kikawada T."/>
            <person name="Gusev O."/>
        </authorList>
    </citation>
    <scope>NUCLEOTIDE SEQUENCE</scope>
    <source>
        <strain evidence="4">NIAS01</strain>
        <tissue evidence="4">Whole body or cell culture</tissue>
    </source>
</reference>
<feature type="compositionally biased region" description="Polar residues" evidence="2">
    <location>
        <begin position="328"/>
        <end position="355"/>
    </location>
</feature>
<dbReference type="GO" id="GO:0000774">
    <property type="term" value="F:adenyl-nucleotide exchange factor activity"/>
    <property type="evidence" value="ECO:0007669"/>
    <property type="project" value="TreeGrafter"/>
</dbReference>
<dbReference type="GO" id="GO:0016020">
    <property type="term" value="C:membrane"/>
    <property type="evidence" value="ECO:0007669"/>
    <property type="project" value="TreeGrafter"/>
</dbReference>
<keyword evidence="1" id="KW-0143">Chaperone</keyword>
<feature type="region of interest" description="Disordered" evidence="2">
    <location>
        <begin position="318"/>
        <end position="376"/>
    </location>
</feature>
<dbReference type="PANTHER" id="PTHR12329">
    <property type="entry name" value="BCL2-ASSOCIATED ATHANOGENE"/>
    <property type="match status" value="1"/>
</dbReference>
<dbReference type="GO" id="GO:0005829">
    <property type="term" value="C:cytosol"/>
    <property type="evidence" value="ECO:0007669"/>
    <property type="project" value="TreeGrafter"/>
</dbReference>
<dbReference type="InterPro" id="IPR039773">
    <property type="entry name" value="BAG_chaperone_regulator"/>
</dbReference>
<dbReference type="SMART" id="SM00264">
    <property type="entry name" value="BAG"/>
    <property type="match status" value="1"/>
</dbReference>
<feature type="domain" description="BAG" evidence="3">
    <location>
        <begin position="215"/>
        <end position="291"/>
    </location>
</feature>
<dbReference type="Gene3D" id="1.20.58.120">
    <property type="entry name" value="BAG domain"/>
    <property type="match status" value="1"/>
</dbReference>
<feature type="compositionally biased region" description="Polar residues" evidence="2">
    <location>
        <begin position="169"/>
        <end position="183"/>
    </location>
</feature>
<dbReference type="InterPro" id="IPR036533">
    <property type="entry name" value="BAG_dom_sf"/>
</dbReference>
<feature type="region of interest" description="Disordered" evidence="2">
    <location>
        <begin position="1"/>
        <end position="82"/>
    </location>
</feature>
<feature type="region of interest" description="Disordered" evidence="2">
    <location>
        <begin position="122"/>
        <end position="202"/>
    </location>
</feature>
<proteinExistence type="predicted"/>
<comment type="caution">
    <text evidence="4">The sequence shown here is derived from an EMBL/GenBank/DDBJ whole genome shotgun (WGS) entry which is preliminary data.</text>
</comment>
<dbReference type="PROSITE" id="PS51035">
    <property type="entry name" value="BAG"/>
    <property type="match status" value="1"/>
</dbReference>
<feature type="compositionally biased region" description="Polar residues" evidence="2">
    <location>
        <begin position="137"/>
        <end position="155"/>
    </location>
</feature>
<evidence type="ECO:0000256" key="1">
    <source>
        <dbReference type="ARBA" id="ARBA00023186"/>
    </source>
</evidence>
<accession>A0A9J6BR03</accession>
<evidence type="ECO:0000256" key="2">
    <source>
        <dbReference type="SAM" id="MobiDB-lite"/>
    </source>
</evidence>
<dbReference type="GO" id="GO:0005634">
    <property type="term" value="C:nucleus"/>
    <property type="evidence" value="ECO:0007669"/>
    <property type="project" value="TreeGrafter"/>
</dbReference>
<evidence type="ECO:0000259" key="3">
    <source>
        <dbReference type="PROSITE" id="PS51035"/>
    </source>
</evidence>
<feature type="compositionally biased region" description="Low complexity" evidence="2">
    <location>
        <begin position="184"/>
        <end position="202"/>
    </location>
</feature>
<feature type="compositionally biased region" description="Polar residues" evidence="2">
    <location>
        <begin position="56"/>
        <end position="75"/>
    </location>
</feature>